<gene>
    <name evidence="3" type="ORF">AWM68_15590</name>
</gene>
<dbReference type="AlphaFoldDB" id="A0A163PF58"/>
<keyword evidence="3" id="KW-0808">Transferase</keyword>
<dbReference type="CDD" id="cd04301">
    <property type="entry name" value="NAT_SF"/>
    <property type="match status" value="1"/>
</dbReference>
<dbReference type="Pfam" id="PF13508">
    <property type="entry name" value="Acetyltransf_7"/>
    <property type="match status" value="1"/>
</dbReference>
<dbReference type="GO" id="GO:0016747">
    <property type="term" value="F:acyltransferase activity, transferring groups other than amino-acyl groups"/>
    <property type="evidence" value="ECO:0007669"/>
    <property type="project" value="InterPro"/>
</dbReference>
<evidence type="ECO:0000313" key="4">
    <source>
        <dbReference type="Proteomes" id="UP000076567"/>
    </source>
</evidence>
<reference evidence="4" key="1">
    <citation type="submission" date="2016-01" db="EMBL/GenBank/DDBJ databases">
        <title>Draft genome of Chromobacterium sp. F49.</title>
        <authorList>
            <person name="Hong K.W."/>
        </authorList>
    </citation>
    <scope>NUCLEOTIDE SEQUENCE [LARGE SCALE GENOMIC DNA]</scope>
    <source>
        <strain evidence="4">P7IIIA</strain>
    </source>
</reference>
<dbReference type="Proteomes" id="UP000076567">
    <property type="component" value="Unassembled WGS sequence"/>
</dbReference>
<dbReference type="OrthoDB" id="2425381at2"/>
<dbReference type="InterPro" id="IPR000182">
    <property type="entry name" value="GNAT_dom"/>
</dbReference>
<keyword evidence="4" id="KW-1185">Reference proteome</keyword>
<evidence type="ECO:0000313" key="3">
    <source>
        <dbReference type="EMBL" id="KZE63434.1"/>
    </source>
</evidence>
<sequence length="204" mass="24255">MNWYEKLNQYFPIEEMKSKEHMELLLDEKSDIYHKDEGKHHVLMYVELPDFVFIDYLFVSKDARGQGLGHKLIEKLKAKKKPILLEVEPVDYEDTDTEKRLRFYTREGFEHASSIAYRRRSLATNEINEMEILYWSPTEESEETIYENMKKTYNEVHTYKDNELYGKSYQPANEVLTLDQGSLVPKPEQIEDKAVDSQEKLVSE</sequence>
<protein>
    <submittedName>
        <fullName evidence="3">Acetyltransferase</fullName>
    </submittedName>
</protein>
<dbReference type="RefSeq" id="WP_066245988.1">
    <property type="nucleotide sequence ID" value="NZ_LRFC01000039.1"/>
</dbReference>
<feature type="compositionally biased region" description="Basic and acidic residues" evidence="1">
    <location>
        <begin position="188"/>
        <end position="204"/>
    </location>
</feature>
<dbReference type="Gene3D" id="3.40.630.30">
    <property type="match status" value="1"/>
</dbReference>
<feature type="region of interest" description="Disordered" evidence="1">
    <location>
        <begin position="181"/>
        <end position="204"/>
    </location>
</feature>
<dbReference type="InterPro" id="IPR016181">
    <property type="entry name" value="Acyl_CoA_acyltransferase"/>
</dbReference>
<accession>A0A163PF58</accession>
<dbReference type="SUPFAM" id="SSF55729">
    <property type="entry name" value="Acyl-CoA N-acyltransferases (Nat)"/>
    <property type="match status" value="1"/>
</dbReference>
<organism evidence="3 4">
    <name type="scientific">Fictibacillus phosphorivorans</name>
    <dbReference type="NCBI Taxonomy" id="1221500"/>
    <lineage>
        <taxon>Bacteria</taxon>
        <taxon>Bacillati</taxon>
        <taxon>Bacillota</taxon>
        <taxon>Bacilli</taxon>
        <taxon>Bacillales</taxon>
        <taxon>Fictibacillaceae</taxon>
        <taxon>Fictibacillus</taxon>
    </lineage>
</organism>
<name>A0A163PF58_9BACL</name>
<dbReference type="PROSITE" id="PS51186">
    <property type="entry name" value="GNAT"/>
    <property type="match status" value="1"/>
</dbReference>
<proteinExistence type="predicted"/>
<dbReference type="EMBL" id="LRFC01000039">
    <property type="protein sequence ID" value="KZE63434.1"/>
    <property type="molecule type" value="Genomic_DNA"/>
</dbReference>
<comment type="caution">
    <text evidence="3">The sequence shown here is derived from an EMBL/GenBank/DDBJ whole genome shotgun (WGS) entry which is preliminary data.</text>
</comment>
<evidence type="ECO:0000259" key="2">
    <source>
        <dbReference type="PROSITE" id="PS51186"/>
    </source>
</evidence>
<evidence type="ECO:0000256" key="1">
    <source>
        <dbReference type="SAM" id="MobiDB-lite"/>
    </source>
</evidence>
<feature type="domain" description="N-acetyltransferase" evidence="2">
    <location>
        <begin position="1"/>
        <end position="131"/>
    </location>
</feature>